<protein>
    <submittedName>
        <fullName evidence="1">Uncharacterized protein</fullName>
    </submittedName>
</protein>
<keyword evidence="2" id="KW-1185">Reference proteome</keyword>
<dbReference type="EMBL" id="CADEPI010000755">
    <property type="protein sequence ID" value="CAB3388342.1"/>
    <property type="molecule type" value="Genomic_DNA"/>
</dbReference>
<name>A0A8S1E5T7_9INSE</name>
<organism evidence="1 2">
    <name type="scientific">Cloeon dipterum</name>
    <dbReference type="NCBI Taxonomy" id="197152"/>
    <lineage>
        <taxon>Eukaryota</taxon>
        <taxon>Metazoa</taxon>
        <taxon>Ecdysozoa</taxon>
        <taxon>Arthropoda</taxon>
        <taxon>Hexapoda</taxon>
        <taxon>Insecta</taxon>
        <taxon>Pterygota</taxon>
        <taxon>Palaeoptera</taxon>
        <taxon>Ephemeroptera</taxon>
        <taxon>Pisciforma</taxon>
        <taxon>Baetidae</taxon>
        <taxon>Cloeon</taxon>
    </lineage>
</organism>
<evidence type="ECO:0000313" key="2">
    <source>
        <dbReference type="Proteomes" id="UP000494165"/>
    </source>
</evidence>
<evidence type="ECO:0000313" key="1">
    <source>
        <dbReference type="EMBL" id="CAB3388342.1"/>
    </source>
</evidence>
<reference evidence="1 2" key="1">
    <citation type="submission" date="2020-04" db="EMBL/GenBank/DDBJ databases">
        <authorList>
            <person name="Alioto T."/>
            <person name="Alioto T."/>
            <person name="Gomez Garrido J."/>
        </authorList>
    </citation>
    <scope>NUCLEOTIDE SEQUENCE [LARGE SCALE GENOMIC DNA]</scope>
</reference>
<gene>
    <name evidence="1" type="ORF">CLODIP_2_CD01664</name>
</gene>
<dbReference type="Proteomes" id="UP000494165">
    <property type="component" value="Unassembled WGS sequence"/>
</dbReference>
<comment type="caution">
    <text evidence="1">The sequence shown here is derived from an EMBL/GenBank/DDBJ whole genome shotgun (WGS) entry which is preliminary data.</text>
</comment>
<proteinExistence type="predicted"/>
<accession>A0A8S1E5T7</accession>
<sequence length="126" mass="13501">MQTTPRTLYFDVAVQDVLKKVKPLTVFNEGHCLSITNNIFQSICVDINATPDFCSYISDAFGVGSTPTFFRAPAVVISDQVNGIYTSLSKIGCNSASVNDQVGFYSSLSRSLEEILVGIPGGVANP</sequence>
<dbReference type="AlphaFoldDB" id="A0A8S1E5T7"/>